<feature type="signal peptide" evidence="10">
    <location>
        <begin position="1"/>
        <end position="25"/>
    </location>
</feature>
<dbReference type="GO" id="GO:0016705">
    <property type="term" value="F:oxidoreductase activity, acting on paired donors, with incorporation or reduction of molecular oxygen"/>
    <property type="evidence" value="ECO:0007669"/>
    <property type="project" value="InterPro"/>
</dbReference>
<dbReference type="InterPro" id="IPR036396">
    <property type="entry name" value="Cyt_P450_sf"/>
</dbReference>
<keyword evidence="7 9" id="KW-0503">Monooxygenase</keyword>
<keyword evidence="3 8" id="KW-0349">Heme</keyword>
<dbReference type="InterPro" id="IPR001128">
    <property type="entry name" value="Cyt_P450"/>
</dbReference>
<dbReference type="RefSeq" id="XP_040777816.1">
    <property type="nucleotide sequence ID" value="XM_040916933.1"/>
</dbReference>
<protein>
    <submittedName>
        <fullName evidence="11">Cytochrome P450</fullName>
    </submittedName>
</protein>
<dbReference type="GeneID" id="63834062"/>
<evidence type="ECO:0000256" key="4">
    <source>
        <dbReference type="ARBA" id="ARBA00022723"/>
    </source>
</evidence>
<evidence type="ECO:0000256" key="3">
    <source>
        <dbReference type="ARBA" id="ARBA00022617"/>
    </source>
</evidence>
<evidence type="ECO:0000256" key="1">
    <source>
        <dbReference type="ARBA" id="ARBA00001971"/>
    </source>
</evidence>
<evidence type="ECO:0000256" key="5">
    <source>
        <dbReference type="ARBA" id="ARBA00023002"/>
    </source>
</evidence>
<reference evidence="11" key="1">
    <citation type="journal article" date="2020" name="Phytopathology">
        <title>Genome sequence of the chestnut blight fungus Cryphonectria parasitica EP155: A fundamental resource for an archetypical invasive plant pathogen.</title>
        <authorList>
            <person name="Crouch J.A."/>
            <person name="Dawe A."/>
            <person name="Aerts A."/>
            <person name="Barry K."/>
            <person name="Churchill A.C.L."/>
            <person name="Grimwood J."/>
            <person name="Hillman B."/>
            <person name="Milgroom M.G."/>
            <person name="Pangilinan J."/>
            <person name="Smith M."/>
            <person name="Salamov A."/>
            <person name="Schmutz J."/>
            <person name="Yadav J."/>
            <person name="Grigoriev I.V."/>
            <person name="Nuss D."/>
        </authorList>
    </citation>
    <scope>NUCLEOTIDE SEQUENCE</scope>
    <source>
        <strain evidence="11">EP155</strain>
    </source>
</reference>
<dbReference type="Pfam" id="PF00067">
    <property type="entry name" value="p450"/>
    <property type="match status" value="1"/>
</dbReference>
<accession>A0A9P4Y5G7</accession>
<proteinExistence type="inferred from homology"/>
<dbReference type="SUPFAM" id="SSF48264">
    <property type="entry name" value="Cytochrome P450"/>
    <property type="match status" value="1"/>
</dbReference>
<dbReference type="InterPro" id="IPR017972">
    <property type="entry name" value="Cyt_P450_CS"/>
</dbReference>
<keyword evidence="5 9" id="KW-0560">Oxidoreductase</keyword>
<keyword evidence="6 8" id="KW-0408">Iron</keyword>
<dbReference type="OrthoDB" id="1470350at2759"/>
<feature type="binding site" description="axial binding residue" evidence="8">
    <location>
        <position position="445"/>
    </location>
    <ligand>
        <name>heme</name>
        <dbReference type="ChEBI" id="CHEBI:30413"/>
    </ligand>
    <ligandPart>
        <name>Fe</name>
        <dbReference type="ChEBI" id="CHEBI:18248"/>
    </ligandPart>
</feature>
<evidence type="ECO:0000256" key="6">
    <source>
        <dbReference type="ARBA" id="ARBA00023004"/>
    </source>
</evidence>
<comment type="cofactor">
    <cofactor evidence="1 8">
        <name>heme</name>
        <dbReference type="ChEBI" id="CHEBI:30413"/>
    </cofactor>
</comment>
<evidence type="ECO:0000256" key="7">
    <source>
        <dbReference type="ARBA" id="ARBA00023033"/>
    </source>
</evidence>
<evidence type="ECO:0000256" key="10">
    <source>
        <dbReference type="SAM" id="SignalP"/>
    </source>
</evidence>
<organism evidence="11 12">
    <name type="scientific">Cryphonectria parasitica (strain ATCC 38755 / EP155)</name>
    <dbReference type="NCBI Taxonomy" id="660469"/>
    <lineage>
        <taxon>Eukaryota</taxon>
        <taxon>Fungi</taxon>
        <taxon>Dikarya</taxon>
        <taxon>Ascomycota</taxon>
        <taxon>Pezizomycotina</taxon>
        <taxon>Sordariomycetes</taxon>
        <taxon>Sordariomycetidae</taxon>
        <taxon>Diaporthales</taxon>
        <taxon>Cryphonectriaceae</taxon>
        <taxon>Cryphonectria-Endothia species complex</taxon>
        <taxon>Cryphonectria</taxon>
    </lineage>
</organism>
<sequence>MVSFLFFIILIKCLIIPFLFSKTEGSRPFVPRYPHLDPLLGLDLVIRSWWDFNNGRLSEGFRQRHLAYGPTYVANTFGAPCIYTIEPANIRWITTEGFEQFGKAGWVKEAAKHIGDGILMNEGAAWKYSRKTLKPIFSRTAVNEPALLEPHVQHLIKNMRRLSETAGSFDFHHLASMFTLDVVTDFLFGKSTRCLGRGAKQTSHQHGLRFLALVKYFEGPSGKFIAIGPLAWLSLFTSYKRLIGVVNGMKAFFRMQLDEIIAEMSSGGSKGLAEGREIPPSVFRTMKAAGISDNQIQGELQNVFFASYDTTSTFLANLMYILSQHPDTQHRLREEIAFLGQRLPTAKELSTMKFLRMVIMEALRLYSPVSSHSRTAKVTTTLPTGGGSDGRSPIPITAGTTVVWSTYSLNRDPRLYGEDWAAFRPDRWTTARDFFMPFGSGPRACLGQQMVQTEVMYVVVRLLQEFSQISMAAGECNKPFKEAKAVSFYSDGGVHICIK</sequence>
<evidence type="ECO:0000256" key="8">
    <source>
        <dbReference type="PIRSR" id="PIRSR602401-1"/>
    </source>
</evidence>
<dbReference type="GO" id="GO:0020037">
    <property type="term" value="F:heme binding"/>
    <property type="evidence" value="ECO:0007669"/>
    <property type="project" value="InterPro"/>
</dbReference>
<dbReference type="InterPro" id="IPR002401">
    <property type="entry name" value="Cyt_P450_E_grp-I"/>
</dbReference>
<keyword evidence="4 8" id="KW-0479">Metal-binding</keyword>
<dbReference type="PANTHER" id="PTHR24287:SF1">
    <property type="entry name" value="P450, PUTATIVE (EUROFUNG)-RELATED"/>
    <property type="match status" value="1"/>
</dbReference>
<dbReference type="PRINTS" id="PR00385">
    <property type="entry name" value="P450"/>
</dbReference>
<feature type="chain" id="PRO_5040412703" evidence="10">
    <location>
        <begin position="26"/>
        <end position="499"/>
    </location>
</feature>
<keyword evidence="10" id="KW-0732">Signal</keyword>
<dbReference type="PRINTS" id="PR00463">
    <property type="entry name" value="EP450I"/>
</dbReference>
<dbReference type="GO" id="GO:0005506">
    <property type="term" value="F:iron ion binding"/>
    <property type="evidence" value="ECO:0007669"/>
    <property type="project" value="InterPro"/>
</dbReference>
<dbReference type="GO" id="GO:0004497">
    <property type="term" value="F:monooxygenase activity"/>
    <property type="evidence" value="ECO:0007669"/>
    <property type="project" value="UniProtKB-KW"/>
</dbReference>
<dbReference type="PROSITE" id="PS00086">
    <property type="entry name" value="CYTOCHROME_P450"/>
    <property type="match status" value="1"/>
</dbReference>
<comment type="caution">
    <text evidence="11">The sequence shown here is derived from an EMBL/GenBank/DDBJ whole genome shotgun (WGS) entry which is preliminary data.</text>
</comment>
<keyword evidence="12" id="KW-1185">Reference proteome</keyword>
<evidence type="ECO:0000313" key="12">
    <source>
        <dbReference type="Proteomes" id="UP000803844"/>
    </source>
</evidence>
<evidence type="ECO:0000256" key="9">
    <source>
        <dbReference type="RuleBase" id="RU000461"/>
    </source>
</evidence>
<name>A0A9P4Y5G7_CRYP1</name>
<dbReference type="PANTHER" id="PTHR24287">
    <property type="entry name" value="P450, PUTATIVE (EUROFUNG)-RELATED"/>
    <property type="match status" value="1"/>
</dbReference>
<gene>
    <name evidence="11" type="ORF">M406DRAFT_254007</name>
</gene>
<dbReference type="Gene3D" id="1.10.630.10">
    <property type="entry name" value="Cytochrome P450"/>
    <property type="match status" value="1"/>
</dbReference>
<evidence type="ECO:0000313" key="11">
    <source>
        <dbReference type="EMBL" id="KAF3766855.1"/>
    </source>
</evidence>
<dbReference type="Proteomes" id="UP000803844">
    <property type="component" value="Unassembled WGS sequence"/>
</dbReference>
<dbReference type="EMBL" id="MU032346">
    <property type="protein sequence ID" value="KAF3766855.1"/>
    <property type="molecule type" value="Genomic_DNA"/>
</dbReference>
<evidence type="ECO:0000256" key="2">
    <source>
        <dbReference type="ARBA" id="ARBA00010617"/>
    </source>
</evidence>
<comment type="similarity">
    <text evidence="2 9">Belongs to the cytochrome P450 family.</text>
</comment>
<dbReference type="InterPro" id="IPR047146">
    <property type="entry name" value="Cyt_P450_E_CYP52_fungi"/>
</dbReference>
<dbReference type="AlphaFoldDB" id="A0A9P4Y5G7"/>